<dbReference type="EMBL" id="LCLL01000011">
    <property type="protein sequence ID" value="KKU16377.1"/>
    <property type="molecule type" value="Genomic_DNA"/>
</dbReference>
<gene>
    <name evidence="2" type="ORF">UX24_C0011G0002</name>
</gene>
<accession>A0A0G1N7R6</accession>
<evidence type="ECO:0000256" key="1">
    <source>
        <dbReference type="SAM" id="Phobius"/>
    </source>
</evidence>
<feature type="transmembrane region" description="Helical" evidence="1">
    <location>
        <begin position="175"/>
        <end position="200"/>
    </location>
</feature>
<dbReference type="Proteomes" id="UP000034020">
    <property type="component" value="Unassembled WGS sequence"/>
</dbReference>
<dbReference type="AlphaFoldDB" id="A0A0G1N7R6"/>
<proteinExistence type="predicted"/>
<organism evidence="2 3">
    <name type="scientific">Candidatus Giovannonibacteria bacterium GW2011_GWB1_45_9b</name>
    <dbReference type="NCBI Taxonomy" id="1618653"/>
    <lineage>
        <taxon>Bacteria</taxon>
        <taxon>Candidatus Giovannoniibacteriota</taxon>
    </lineage>
</organism>
<evidence type="ECO:0000313" key="2">
    <source>
        <dbReference type="EMBL" id="KKU16377.1"/>
    </source>
</evidence>
<comment type="caution">
    <text evidence="2">The sequence shown here is derived from an EMBL/GenBank/DDBJ whole genome shotgun (WGS) entry which is preliminary data.</text>
</comment>
<feature type="transmembrane region" description="Helical" evidence="1">
    <location>
        <begin position="38"/>
        <end position="57"/>
    </location>
</feature>
<evidence type="ECO:0000313" key="3">
    <source>
        <dbReference type="Proteomes" id="UP000034020"/>
    </source>
</evidence>
<name>A0A0G1N7R6_9BACT</name>
<protein>
    <submittedName>
        <fullName evidence="2">Uncharacterized protein</fullName>
    </submittedName>
</protein>
<keyword evidence="1" id="KW-0812">Transmembrane</keyword>
<keyword evidence="1" id="KW-1133">Transmembrane helix</keyword>
<sequence length="202" mass="23167">MNWLRRNWVFISSALVLFLNVEFVVMPLLVFATGIRGAPFFYIAAICATAELFYWYFVPLERFKEIVASKAILAAQKPTTSEIIKEFYNNGFVAAIVLLIQLIKETGINIARFISGNVLKKTEVNNFIDSKRFRFIFFTIKWGGYALGCSLMFLFGVGPFGLWIMGLTFCRSRRWFTGILFIAAGNILKTYLWSLAFLHYSP</sequence>
<keyword evidence="1" id="KW-0472">Membrane</keyword>
<feature type="transmembrane region" description="Helical" evidence="1">
    <location>
        <begin position="142"/>
        <end position="163"/>
    </location>
</feature>
<feature type="transmembrane region" description="Helical" evidence="1">
    <location>
        <begin position="7"/>
        <end position="32"/>
    </location>
</feature>
<reference evidence="2 3" key="1">
    <citation type="journal article" date="2015" name="Nature">
        <title>rRNA introns, odd ribosomes, and small enigmatic genomes across a large radiation of phyla.</title>
        <authorList>
            <person name="Brown C.T."/>
            <person name="Hug L.A."/>
            <person name="Thomas B.C."/>
            <person name="Sharon I."/>
            <person name="Castelle C.J."/>
            <person name="Singh A."/>
            <person name="Wilkins M.J."/>
            <person name="Williams K.H."/>
            <person name="Banfield J.F."/>
        </authorList>
    </citation>
    <scope>NUCLEOTIDE SEQUENCE [LARGE SCALE GENOMIC DNA]</scope>
</reference>